<protein>
    <recommendedName>
        <fullName evidence="1">RNA-directed DNA polymerase</fullName>
        <ecNumber evidence="1">2.7.7.49</ecNumber>
    </recommendedName>
</protein>
<evidence type="ECO:0000259" key="11">
    <source>
        <dbReference type="PROSITE" id="PS50158"/>
    </source>
</evidence>
<evidence type="ECO:0000256" key="10">
    <source>
        <dbReference type="SAM" id="MobiDB-lite"/>
    </source>
</evidence>
<keyword evidence="9" id="KW-0479">Metal-binding</keyword>
<keyword evidence="5" id="KW-0540">Nuclease</keyword>
<feature type="region of interest" description="Disordered" evidence="10">
    <location>
        <begin position="954"/>
        <end position="978"/>
    </location>
</feature>
<keyword evidence="4" id="KW-0548">Nucleotidyltransferase</keyword>
<dbReference type="Gene3D" id="3.30.70.270">
    <property type="match status" value="2"/>
</dbReference>
<evidence type="ECO:0000256" key="7">
    <source>
        <dbReference type="ARBA" id="ARBA00022801"/>
    </source>
</evidence>
<dbReference type="SUPFAM" id="SSF56672">
    <property type="entry name" value="DNA/RNA polymerases"/>
    <property type="match status" value="1"/>
</dbReference>
<dbReference type="InterPro" id="IPR043128">
    <property type="entry name" value="Rev_trsase/Diguanyl_cyclase"/>
</dbReference>
<reference evidence="13" key="1">
    <citation type="submission" date="2018-02" db="EMBL/GenBank/DDBJ databases">
        <authorList>
            <person name="Cohen D.B."/>
            <person name="Kent A.D."/>
        </authorList>
    </citation>
    <scope>NUCLEOTIDE SEQUENCE</scope>
</reference>
<name>A0A2N9G4F1_FAGSY</name>
<evidence type="ECO:0000256" key="4">
    <source>
        <dbReference type="ARBA" id="ARBA00022695"/>
    </source>
</evidence>
<feature type="compositionally biased region" description="Polar residues" evidence="10">
    <location>
        <begin position="277"/>
        <end position="290"/>
    </location>
</feature>
<dbReference type="GO" id="GO:0008270">
    <property type="term" value="F:zinc ion binding"/>
    <property type="evidence" value="ECO:0007669"/>
    <property type="project" value="UniProtKB-KW"/>
</dbReference>
<dbReference type="PROSITE" id="PS50158">
    <property type="entry name" value="ZF_CCHC"/>
    <property type="match status" value="1"/>
</dbReference>
<keyword evidence="3" id="KW-0808">Transferase</keyword>
<dbReference type="EMBL" id="OIVN01001463">
    <property type="protein sequence ID" value="SPC94260.1"/>
    <property type="molecule type" value="Genomic_DNA"/>
</dbReference>
<dbReference type="InterPro" id="IPR036875">
    <property type="entry name" value="Znf_CCHC_sf"/>
</dbReference>
<dbReference type="SUPFAM" id="SSF57756">
    <property type="entry name" value="Retrovirus zinc finger-like domains"/>
    <property type="match status" value="1"/>
</dbReference>
<dbReference type="InterPro" id="IPR056924">
    <property type="entry name" value="SH3_Tf2-1"/>
</dbReference>
<dbReference type="CDD" id="cd01647">
    <property type="entry name" value="RT_LTR"/>
    <property type="match status" value="1"/>
</dbReference>
<dbReference type="FunFam" id="3.30.70.270:FF:000020">
    <property type="entry name" value="Transposon Tf2-6 polyprotein-like Protein"/>
    <property type="match status" value="1"/>
</dbReference>
<feature type="region of interest" description="Disordered" evidence="10">
    <location>
        <begin position="1135"/>
        <end position="1154"/>
    </location>
</feature>
<dbReference type="FunFam" id="3.10.10.10:FF:000007">
    <property type="entry name" value="Retrovirus-related Pol polyprotein from transposon 17.6-like Protein"/>
    <property type="match status" value="1"/>
</dbReference>
<dbReference type="InterPro" id="IPR005162">
    <property type="entry name" value="Retrotrans_gag_dom"/>
</dbReference>
<feature type="domain" description="Reverse transcriptase" evidence="12">
    <location>
        <begin position="524"/>
        <end position="703"/>
    </location>
</feature>
<dbReference type="GO" id="GO:0006508">
    <property type="term" value="P:proteolysis"/>
    <property type="evidence" value="ECO:0007669"/>
    <property type="project" value="UniProtKB-KW"/>
</dbReference>
<feature type="domain" description="CCHC-type" evidence="11">
    <location>
        <begin position="331"/>
        <end position="347"/>
    </location>
</feature>
<dbReference type="Pfam" id="PF17917">
    <property type="entry name" value="RT_RNaseH"/>
    <property type="match status" value="1"/>
</dbReference>
<proteinExistence type="predicted"/>
<dbReference type="CDD" id="cd09274">
    <property type="entry name" value="RNase_HI_RT_Ty3"/>
    <property type="match status" value="1"/>
</dbReference>
<dbReference type="InterPro" id="IPR041373">
    <property type="entry name" value="RT_RNaseH"/>
</dbReference>
<evidence type="ECO:0000256" key="6">
    <source>
        <dbReference type="ARBA" id="ARBA00022759"/>
    </source>
</evidence>
<evidence type="ECO:0000256" key="2">
    <source>
        <dbReference type="ARBA" id="ARBA00022670"/>
    </source>
</evidence>
<organism evidence="13">
    <name type="scientific">Fagus sylvatica</name>
    <name type="common">Beechnut</name>
    <dbReference type="NCBI Taxonomy" id="28930"/>
    <lineage>
        <taxon>Eukaryota</taxon>
        <taxon>Viridiplantae</taxon>
        <taxon>Streptophyta</taxon>
        <taxon>Embryophyta</taxon>
        <taxon>Tracheophyta</taxon>
        <taxon>Spermatophyta</taxon>
        <taxon>Magnoliopsida</taxon>
        <taxon>eudicotyledons</taxon>
        <taxon>Gunneridae</taxon>
        <taxon>Pentapetalae</taxon>
        <taxon>rosids</taxon>
        <taxon>fabids</taxon>
        <taxon>Fagales</taxon>
        <taxon>Fagaceae</taxon>
        <taxon>Fagus</taxon>
    </lineage>
</organism>
<dbReference type="SMART" id="SM00343">
    <property type="entry name" value="ZnF_C2HC"/>
    <property type="match status" value="1"/>
</dbReference>
<dbReference type="Pfam" id="PF03732">
    <property type="entry name" value="Retrotrans_gag"/>
    <property type="match status" value="1"/>
</dbReference>
<dbReference type="InterPro" id="IPR000477">
    <property type="entry name" value="RT_dom"/>
</dbReference>
<dbReference type="PANTHER" id="PTHR35046">
    <property type="entry name" value="ZINC KNUCKLE (CCHC-TYPE) FAMILY PROTEIN"/>
    <property type="match status" value="1"/>
</dbReference>
<dbReference type="GO" id="GO:0004519">
    <property type="term" value="F:endonuclease activity"/>
    <property type="evidence" value="ECO:0007669"/>
    <property type="project" value="UniProtKB-KW"/>
</dbReference>
<feature type="compositionally biased region" description="Basic and acidic residues" evidence="10">
    <location>
        <begin position="292"/>
        <end position="324"/>
    </location>
</feature>
<gene>
    <name evidence="13" type="ORF">FSB_LOCUS22142</name>
</gene>
<evidence type="ECO:0000259" key="12">
    <source>
        <dbReference type="PROSITE" id="PS50878"/>
    </source>
</evidence>
<dbReference type="PANTHER" id="PTHR35046:SF9">
    <property type="entry name" value="RNA-DIRECTED DNA POLYMERASE"/>
    <property type="match status" value="1"/>
</dbReference>
<dbReference type="AlphaFoldDB" id="A0A2N9G4F1"/>
<dbReference type="InterPro" id="IPR001878">
    <property type="entry name" value="Znf_CCHC"/>
</dbReference>
<evidence type="ECO:0000313" key="13">
    <source>
        <dbReference type="EMBL" id="SPC94260.1"/>
    </source>
</evidence>
<dbReference type="GO" id="GO:0003964">
    <property type="term" value="F:RNA-directed DNA polymerase activity"/>
    <property type="evidence" value="ECO:0007669"/>
    <property type="project" value="UniProtKB-KW"/>
</dbReference>
<evidence type="ECO:0000256" key="8">
    <source>
        <dbReference type="ARBA" id="ARBA00022918"/>
    </source>
</evidence>
<dbReference type="Gene3D" id="3.10.20.370">
    <property type="match status" value="1"/>
</dbReference>
<dbReference type="Gene3D" id="3.10.10.10">
    <property type="entry name" value="HIV Type 1 Reverse Transcriptase, subunit A, domain 1"/>
    <property type="match status" value="1"/>
</dbReference>
<feature type="compositionally biased region" description="Acidic residues" evidence="10">
    <location>
        <begin position="54"/>
        <end position="70"/>
    </location>
</feature>
<dbReference type="GO" id="GO:0003676">
    <property type="term" value="F:nucleic acid binding"/>
    <property type="evidence" value="ECO:0007669"/>
    <property type="project" value="InterPro"/>
</dbReference>
<keyword evidence="6" id="KW-0255">Endonuclease</keyword>
<dbReference type="PROSITE" id="PS50878">
    <property type="entry name" value="RT_POL"/>
    <property type="match status" value="1"/>
</dbReference>
<dbReference type="InterPro" id="IPR021109">
    <property type="entry name" value="Peptidase_aspartic_dom_sf"/>
</dbReference>
<accession>A0A2N9G4F1</accession>
<feature type="region of interest" description="Disordered" evidence="10">
    <location>
        <begin position="272"/>
        <end position="324"/>
    </location>
</feature>
<dbReference type="Gene3D" id="4.10.60.10">
    <property type="entry name" value="Zinc finger, CCHC-type"/>
    <property type="match status" value="1"/>
</dbReference>
<dbReference type="Pfam" id="PF00078">
    <property type="entry name" value="RVT_1"/>
    <property type="match status" value="1"/>
</dbReference>
<keyword evidence="8" id="KW-0695">RNA-directed DNA polymerase</keyword>
<dbReference type="GO" id="GO:0008233">
    <property type="term" value="F:peptidase activity"/>
    <property type="evidence" value="ECO:0007669"/>
    <property type="project" value="UniProtKB-KW"/>
</dbReference>
<evidence type="ECO:0000256" key="3">
    <source>
        <dbReference type="ARBA" id="ARBA00022679"/>
    </source>
</evidence>
<dbReference type="Pfam" id="PF24626">
    <property type="entry name" value="SH3_Tf2-1"/>
    <property type="match status" value="2"/>
</dbReference>
<feature type="compositionally biased region" description="Basic and acidic residues" evidence="10">
    <location>
        <begin position="1135"/>
        <end position="1145"/>
    </location>
</feature>
<keyword evidence="9" id="KW-0862">Zinc</keyword>
<dbReference type="EC" id="2.7.7.49" evidence="1"/>
<sequence>MLRAMQQQFERMDVMFNEIRDRMDRQDAVIAGWREGRPQGGPYVRRQARRAPVDDSDGDHEDEFEGEEDQASLNGRFVPRGERRGRGFRTGLRWRDGTDGNLGNIKMKIPSFQGKNDPEAYLEWEKKVELIFECHNYSEEKKVKLAVIEFTDYAIIWWDQLVMNRRRNHERAIETWEEMRAIMRRRFVPSHYYRDLYQKLQSLTQGYRSVDDYYKEMEIALIRANVEEDREATMARFLNGLNRDIANVVELQHYVELEDMVHMAIKVERQLKRKGTRSFQNPGSSTSWKSNWRKDEGAVLKSKTEPPKRREEVPSVNKGKTESQTRNRDIKCFRCLGVGHIASQCPNKRTMIARVDGEVETESESDADQMPMLEDTCDDDVEYPVEGESLVARRALSAQVKEDDMEQQRENIFHTRCHINNKVCSMIIDGGSCTNVASTTLVEKLNFPTLKHPMPYKLKWLNDCGEIKEYEDVFPNDVPSGLPPIRGIEHQIDFVPGATIPNRPAYRSNPEETKELQRQVEELLAKGHVRESMSPCAVPVLLVPKKDGTWRMCVDCRAINNITVKYRHPIPRLDDMLDELHGSCIFTKIDLKSGYHQIRMKEGDEWKTAFKTKYGLYEWLVMPFGLTNAPSTFMRLMNHALRAFLGRFVVVYFDDILVYSKSLDEHIDHLHCVLTVLRKEKLYANLKKCSFCLDKVVFLGFVVGAKGIAVDEEKVKAIKEWPTPKSITEVRSFHGLASFYRRFVKDFSTLAAPLTEIVKKSVGFKWGSEQDRAFIEIKERLCGAPLLALPDFSKTFEIECDASGIGIGAVLMQEKRPIAYFSEKLNGAALNYPTYDKELYALVRALETWQHYLWPKEFVIHTDHESLKHLKGQGKLNRRHAQWMEFIETFPYVIKYKQELYVNDDDFASVFAKKAEMVQKLLVREAWRRRSKLHPRRDGPFQVLERINDNAYKLDLPGDDSRSNPFEERGNDENQQALLKDPLHVPVGPITRARSKKIKEALNGLIQDIWADSTTGHSKLGPKEDEGFYRRFVKDFSTLAAPFTEVINKNERVASQANKGRRRVIFEPVDWVWVHICKERFPTHRKTKLHPRGDGPFQILEKIKDNAHKVDLPGEYKVSATFTVFDLSPFDVSEDSRSNPFEERGNYGNQSGLSLKDPLQVPDGPITRLRAKKINFQIDCGFKGFHSAGSYHTCKAMKLYLIEEVQEEEDAYVTSDVEEEKVEWCGERCNTKEESINKHIQVPSRYWLIGRSTLMKKQLEDSSSIRPQQDHNLEEKVF</sequence>
<keyword evidence="7" id="KW-0378">Hydrolase</keyword>
<feature type="region of interest" description="Disordered" evidence="10">
    <location>
        <begin position="34"/>
        <end position="70"/>
    </location>
</feature>
<keyword evidence="2" id="KW-0645">Protease</keyword>
<evidence type="ECO:0000256" key="1">
    <source>
        <dbReference type="ARBA" id="ARBA00012493"/>
    </source>
</evidence>
<evidence type="ECO:0000256" key="5">
    <source>
        <dbReference type="ARBA" id="ARBA00022722"/>
    </source>
</evidence>
<dbReference type="InterPro" id="IPR043502">
    <property type="entry name" value="DNA/RNA_pol_sf"/>
</dbReference>
<evidence type="ECO:0000256" key="9">
    <source>
        <dbReference type="PROSITE-ProRule" id="PRU00047"/>
    </source>
</evidence>
<feature type="compositionally biased region" description="Basic and acidic residues" evidence="10">
    <location>
        <begin position="959"/>
        <end position="972"/>
    </location>
</feature>
<dbReference type="Gene3D" id="2.40.70.10">
    <property type="entry name" value="Acid Proteases"/>
    <property type="match status" value="1"/>
</dbReference>
<dbReference type="CDD" id="cd00303">
    <property type="entry name" value="retropepsin_like"/>
    <property type="match status" value="1"/>
</dbReference>
<keyword evidence="9" id="KW-0863">Zinc-finger</keyword>